<comment type="caution">
    <text evidence="2">The sequence shown here is derived from an EMBL/GenBank/DDBJ whole genome shotgun (WGS) entry which is preliminary data.</text>
</comment>
<evidence type="ECO:0000259" key="1">
    <source>
        <dbReference type="Pfam" id="PF06985"/>
    </source>
</evidence>
<gene>
    <name evidence="2" type="ORF">CEP51_001464</name>
</gene>
<proteinExistence type="predicted"/>
<dbReference type="PANTHER" id="PTHR24148:SF82">
    <property type="entry name" value="HETEROKARYON INCOMPATIBILITY DOMAIN-CONTAINING PROTEIN"/>
    <property type="match status" value="1"/>
</dbReference>
<dbReference type="Proteomes" id="UP000287972">
    <property type="component" value="Unassembled WGS sequence"/>
</dbReference>
<dbReference type="EMBL" id="NKCL01000019">
    <property type="protein sequence ID" value="RSL88910.1"/>
    <property type="molecule type" value="Genomic_DNA"/>
</dbReference>
<keyword evidence="3" id="KW-1185">Reference proteome</keyword>
<dbReference type="AlphaFoldDB" id="A0A428SGI3"/>
<dbReference type="InterPro" id="IPR052895">
    <property type="entry name" value="HetReg/Transcr_Mod"/>
</dbReference>
<sequence length="657" mass="73769">MEDTLTFFPYIPLRDDEIRLLSIKPNSLDAQVACSLKQVSLSCAPKFFALSYVWGDATNTKTAIIDQTPFQVTGNLYDALRRIRSRHEISKSHDDECYVWADAVCIDQHNQDEKAKQVTRMKDIYTRAEKVLIWLGRIHDERDNFLVHQLFYAIDMVVEMANPNPAIDPFLLPSDELGTFYAAIAKETMYYETYARRMEIKVRGQDLRLTDIDIQQAIGLVFGLPWFTRVWVVQEATLPTHSPLVLIGDMVGHLDAFLLFSRNLRSGQLITEPHSGKIALLLSRRLGRSWHNDRVSRVGQLDAISGPERLYRVLGQIGGSSSTLPHDLVYGVLSLADIPKLPDTLAPNYQIPYLNVFHQYSMFLFAETGNLSLLRSPKRALPAGCPTWVLDFRHTWMDSGLNGPQTKGRVSFSPDGTIMFIEGAELGVIRLVLGNHPVLRAAATQELLGYKPDYENQDGVLDSVPETGNFTMAQGMDNPWFGDLALSLNPEKNRIAEWNEAWKRLGPEWDDDMEIDGYLGDPSTNSLTRYEVLKRSIDAVQQNNRDVPKHDQGQDQAEVDLISRLLPVNLDFMVDEAEHFITQVGSTGSCSYGHRKDAQLAEGDMVCALKGCPVAVILRPKGPCFQVIGTCSGTWDLAGPYDDGFFALNEVKGWALV</sequence>
<protein>
    <recommendedName>
        <fullName evidence="1">Heterokaryon incompatibility domain-containing protein</fullName>
    </recommendedName>
</protein>
<feature type="domain" description="Heterokaryon incompatibility" evidence="1">
    <location>
        <begin position="47"/>
        <end position="235"/>
    </location>
</feature>
<dbReference type="PANTHER" id="PTHR24148">
    <property type="entry name" value="ANKYRIN REPEAT DOMAIN-CONTAINING PROTEIN 39 HOMOLOG-RELATED"/>
    <property type="match status" value="1"/>
</dbReference>
<reference evidence="2 3" key="1">
    <citation type="submission" date="2017-06" db="EMBL/GenBank/DDBJ databases">
        <title>Comparative genomic analysis of Ambrosia Fusariam Clade fungi.</title>
        <authorList>
            <person name="Stajich J.E."/>
            <person name="Carrillo J."/>
            <person name="Kijimoto T."/>
            <person name="Eskalen A."/>
            <person name="O'Donnell K."/>
            <person name="Kasson M."/>
        </authorList>
    </citation>
    <scope>NUCLEOTIDE SEQUENCE [LARGE SCALE GENOMIC DNA]</scope>
    <source>
        <strain evidence="2 3">NRRL62606</strain>
    </source>
</reference>
<organism evidence="2 3">
    <name type="scientific">Fusarium floridanum</name>
    <dbReference type="NCBI Taxonomy" id="1325733"/>
    <lineage>
        <taxon>Eukaryota</taxon>
        <taxon>Fungi</taxon>
        <taxon>Dikarya</taxon>
        <taxon>Ascomycota</taxon>
        <taxon>Pezizomycotina</taxon>
        <taxon>Sordariomycetes</taxon>
        <taxon>Hypocreomycetidae</taxon>
        <taxon>Hypocreales</taxon>
        <taxon>Nectriaceae</taxon>
        <taxon>Fusarium</taxon>
        <taxon>Fusarium solani species complex</taxon>
    </lineage>
</organism>
<evidence type="ECO:0000313" key="3">
    <source>
        <dbReference type="Proteomes" id="UP000287972"/>
    </source>
</evidence>
<dbReference type="InterPro" id="IPR010730">
    <property type="entry name" value="HET"/>
</dbReference>
<accession>A0A428SGI3</accession>
<name>A0A428SGI3_9HYPO</name>
<evidence type="ECO:0000313" key="2">
    <source>
        <dbReference type="EMBL" id="RSL88910.1"/>
    </source>
</evidence>
<dbReference type="Pfam" id="PF06985">
    <property type="entry name" value="HET"/>
    <property type="match status" value="1"/>
</dbReference>